<evidence type="ECO:0000256" key="6">
    <source>
        <dbReference type="ARBA" id="ARBA00023242"/>
    </source>
</evidence>
<dbReference type="GO" id="GO:0008270">
    <property type="term" value="F:zinc ion binding"/>
    <property type="evidence" value="ECO:0007669"/>
    <property type="project" value="InterPro"/>
</dbReference>
<dbReference type="Proteomes" id="UP001281614">
    <property type="component" value="Unassembled WGS sequence"/>
</dbReference>
<evidence type="ECO:0000313" key="8">
    <source>
        <dbReference type="EMBL" id="KAK2775417.1"/>
    </source>
</evidence>
<gene>
    <name evidence="8" type="ORF">CKAH01_12786</name>
</gene>
<dbReference type="Pfam" id="PF00172">
    <property type="entry name" value="Zn_clus"/>
    <property type="match status" value="1"/>
</dbReference>
<evidence type="ECO:0000256" key="3">
    <source>
        <dbReference type="ARBA" id="ARBA00023015"/>
    </source>
</evidence>
<comment type="caution">
    <text evidence="8">The sequence shown here is derived from an EMBL/GenBank/DDBJ whole genome shotgun (WGS) entry which is preliminary data.</text>
</comment>
<evidence type="ECO:0000256" key="2">
    <source>
        <dbReference type="ARBA" id="ARBA00022833"/>
    </source>
</evidence>
<dbReference type="EMBL" id="VYYT01000036">
    <property type="protein sequence ID" value="KAK2775417.1"/>
    <property type="molecule type" value="Genomic_DNA"/>
</dbReference>
<keyword evidence="9" id="KW-1185">Reference proteome</keyword>
<dbReference type="PROSITE" id="PS00463">
    <property type="entry name" value="ZN2_CY6_FUNGAL_1"/>
    <property type="match status" value="1"/>
</dbReference>
<evidence type="ECO:0000256" key="1">
    <source>
        <dbReference type="ARBA" id="ARBA00022723"/>
    </source>
</evidence>
<keyword evidence="2" id="KW-0862">Zinc</keyword>
<proteinExistence type="predicted"/>
<evidence type="ECO:0000313" key="9">
    <source>
        <dbReference type="Proteomes" id="UP001281614"/>
    </source>
</evidence>
<protein>
    <submittedName>
        <fullName evidence="8">C6 zinc finger domain protein</fullName>
    </submittedName>
</protein>
<dbReference type="PROSITE" id="PS50048">
    <property type="entry name" value="ZN2_CY6_FUNGAL_2"/>
    <property type="match status" value="1"/>
</dbReference>
<accession>A0AAD9YQ92</accession>
<keyword evidence="3" id="KW-0805">Transcription regulation</keyword>
<dbReference type="SUPFAM" id="SSF57701">
    <property type="entry name" value="Zn2/Cys6 DNA-binding domain"/>
    <property type="match status" value="1"/>
</dbReference>
<dbReference type="GO" id="GO:0003677">
    <property type="term" value="F:DNA binding"/>
    <property type="evidence" value="ECO:0007669"/>
    <property type="project" value="UniProtKB-KW"/>
</dbReference>
<reference evidence="8" key="1">
    <citation type="submission" date="2023-02" db="EMBL/GenBank/DDBJ databases">
        <title>Colletotrichum kahawae CIFC_Que2 genome sequencing and assembly.</title>
        <authorList>
            <person name="Baroncelli R."/>
        </authorList>
    </citation>
    <scope>NUCLEOTIDE SEQUENCE</scope>
    <source>
        <strain evidence="8">CIFC_Que2</strain>
    </source>
</reference>
<evidence type="ECO:0000256" key="4">
    <source>
        <dbReference type="ARBA" id="ARBA00023125"/>
    </source>
</evidence>
<dbReference type="PANTHER" id="PTHR36206">
    <property type="entry name" value="ASPERCRYPTIN BIOSYNTHESIS CLUSTER-SPECIFIC TRANSCRIPTION REGULATOR ATNN-RELATED"/>
    <property type="match status" value="1"/>
</dbReference>
<evidence type="ECO:0000259" key="7">
    <source>
        <dbReference type="PROSITE" id="PS50048"/>
    </source>
</evidence>
<dbReference type="CDD" id="cd00067">
    <property type="entry name" value="GAL4"/>
    <property type="match status" value="1"/>
</dbReference>
<dbReference type="PANTHER" id="PTHR36206:SF16">
    <property type="entry name" value="TRANSCRIPTION FACTOR DOMAIN-CONTAINING PROTEIN-RELATED"/>
    <property type="match status" value="1"/>
</dbReference>
<keyword evidence="4" id="KW-0238">DNA-binding</keyword>
<name>A0AAD9YQ92_COLKA</name>
<keyword evidence="5" id="KW-0804">Transcription</keyword>
<evidence type="ECO:0000256" key="5">
    <source>
        <dbReference type="ARBA" id="ARBA00023163"/>
    </source>
</evidence>
<sequence>MARKGSRKVRTGCLTCKIRKIKCDEGKPVCNRCTSTGRKCDGYAVEPASVLRWQRPQTLQIDSSTNGEEARALQYYCEHVAPFIAGPTDPYFWTHLVVQFVNREPAVKYSVIAIGLLYGNIDGGTNTHLDGVALSHYNAAIYELKSVQNDNNGLVLVVCLLFVCIELLQSNKEAAVRHCNHGLAMLESSSSKPVVRDHLLPVFRRLNMLPSFPGTAFLNNAGAMVCRCPVPASFDSFAHAQATIDDLYNQTIQLIRLGDEYRVGALRQQTPLRELLERQRNIQSSLNQWRWLWEDLDVRSKSPSTRIRGGPRVHALLKYELSHIWTDMAFSANEAGFDQHLERFRCITEQTTKFAESQVNCQPTHFLFEAGFTPSLFFIATKCRALDVRLEALRLLSTLGSPREAVWDKGELFCIARRLIELEHNVGLDSFGVLQYTGPESCLGLPRDEVRIRHFVPEKSTLWDSSITGGDMGGNFKVRFFMRTLEDALYVHEEVLGCEYVPDMSPFERQHESFSSSPQSIQGWEEATIFA</sequence>
<dbReference type="InterPro" id="IPR052360">
    <property type="entry name" value="Transcr_Regulatory_Proteins"/>
</dbReference>
<keyword evidence="1" id="KW-0479">Metal-binding</keyword>
<dbReference type="InterPro" id="IPR036864">
    <property type="entry name" value="Zn2-C6_fun-type_DNA-bd_sf"/>
</dbReference>
<keyword evidence="6" id="KW-0539">Nucleus</keyword>
<dbReference type="AlphaFoldDB" id="A0AAD9YQ92"/>
<feature type="domain" description="Zn(2)-C6 fungal-type" evidence="7">
    <location>
        <begin position="12"/>
        <end position="40"/>
    </location>
</feature>
<organism evidence="8 9">
    <name type="scientific">Colletotrichum kahawae</name>
    <name type="common">Coffee berry disease fungus</name>
    <dbReference type="NCBI Taxonomy" id="34407"/>
    <lineage>
        <taxon>Eukaryota</taxon>
        <taxon>Fungi</taxon>
        <taxon>Dikarya</taxon>
        <taxon>Ascomycota</taxon>
        <taxon>Pezizomycotina</taxon>
        <taxon>Sordariomycetes</taxon>
        <taxon>Hypocreomycetidae</taxon>
        <taxon>Glomerellales</taxon>
        <taxon>Glomerellaceae</taxon>
        <taxon>Colletotrichum</taxon>
        <taxon>Colletotrichum gloeosporioides species complex</taxon>
    </lineage>
</organism>
<dbReference type="SMART" id="SM00066">
    <property type="entry name" value="GAL4"/>
    <property type="match status" value="1"/>
</dbReference>
<dbReference type="InterPro" id="IPR001138">
    <property type="entry name" value="Zn2Cys6_DnaBD"/>
</dbReference>
<dbReference type="Gene3D" id="4.10.240.10">
    <property type="entry name" value="Zn(2)-C6 fungal-type DNA-binding domain"/>
    <property type="match status" value="1"/>
</dbReference>
<dbReference type="GO" id="GO:0000981">
    <property type="term" value="F:DNA-binding transcription factor activity, RNA polymerase II-specific"/>
    <property type="evidence" value="ECO:0007669"/>
    <property type="project" value="InterPro"/>
</dbReference>